<evidence type="ECO:0000313" key="1">
    <source>
        <dbReference type="EMBL" id="MFC5668779.1"/>
    </source>
</evidence>
<evidence type="ECO:0000313" key="2">
    <source>
        <dbReference type="Proteomes" id="UP001596183"/>
    </source>
</evidence>
<name>A0ABW0XI08_9ACTN</name>
<keyword evidence="2" id="KW-1185">Reference proteome</keyword>
<organism evidence="1 2">
    <name type="scientific">Streptomyces incanus</name>
    <dbReference type="NCBI Taxonomy" id="887453"/>
    <lineage>
        <taxon>Bacteria</taxon>
        <taxon>Bacillati</taxon>
        <taxon>Actinomycetota</taxon>
        <taxon>Actinomycetes</taxon>
        <taxon>Kitasatosporales</taxon>
        <taxon>Streptomycetaceae</taxon>
        <taxon>Streptomyces</taxon>
    </lineage>
</organism>
<comment type="caution">
    <text evidence="1">The sequence shown here is derived from an EMBL/GenBank/DDBJ whole genome shotgun (WGS) entry which is preliminary data.</text>
</comment>
<proteinExistence type="predicted"/>
<dbReference type="Proteomes" id="UP001596183">
    <property type="component" value="Unassembled WGS sequence"/>
</dbReference>
<reference evidence="2" key="1">
    <citation type="journal article" date="2019" name="Int. J. Syst. Evol. Microbiol.">
        <title>The Global Catalogue of Microorganisms (GCM) 10K type strain sequencing project: providing services to taxonomists for standard genome sequencing and annotation.</title>
        <authorList>
            <consortium name="The Broad Institute Genomics Platform"/>
            <consortium name="The Broad Institute Genome Sequencing Center for Infectious Disease"/>
            <person name="Wu L."/>
            <person name="Ma J."/>
        </authorList>
    </citation>
    <scope>NUCLEOTIDE SEQUENCE [LARGE SCALE GENOMIC DNA]</scope>
    <source>
        <strain evidence="2">JCM 13852</strain>
    </source>
</reference>
<accession>A0ABW0XI08</accession>
<protein>
    <submittedName>
        <fullName evidence="1">Uncharacterized protein</fullName>
    </submittedName>
</protein>
<gene>
    <name evidence="1" type="ORF">ACFP2V_01220</name>
</gene>
<sequence length="159" mass="17083">MQRQTKRPSAATIRALGEILTGGDFYGGEAVRAFAWPLVLTGPGPAPAVGAQSPVRVLPNFDVVALDGPAPAEALLLDACATRPAEHVWTLSTASLLKALHAGRGLEDLRRFLTGGGAARERNCRRPSRFCRPTPPPAPKRCGIWARATCWSAWTRHRP</sequence>
<dbReference type="EMBL" id="JBHSPC010000006">
    <property type="protein sequence ID" value="MFC5668779.1"/>
    <property type="molecule type" value="Genomic_DNA"/>
</dbReference>